<accession>A0A5N7B2H2</accession>
<evidence type="ECO:0000313" key="3">
    <source>
        <dbReference type="Proteomes" id="UP000326198"/>
    </source>
</evidence>
<evidence type="ECO:0000259" key="1">
    <source>
        <dbReference type="PROSITE" id="PS51462"/>
    </source>
</evidence>
<sequence>MDPEGKQVVSKGVYVFIFNSQNAFLMGLREGSPGAGTWGLPGADLEALETPVDCAKDGVEAETGLTITLPKILTYINDIFQKDKAHYSHFLAACAADQTPVLMDPDTCKEWKWFSLDEVRKIFKAQDAAERKGTIAKYTRNKLFLPAMALFGRNPKFDPHEAYKLALETGTTDFEVSLKQRSSSPPLFS</sequence>
<dbReference type="Proteomes" id="UP000326198">
    <property type="component" value="Unassembled WGS sequence"/>
</dbReference>
<organism evidence="2 3">
    <name type="scientific">Aspergillus bertholletiae</name>
    <dbReference type="NCBI Taxonomy" id="1226010"/>
    <lineage>
        <taxon>Eukaryota</taxon>
        <taxon>Fungi</taxon>
        <taxon>Dikarya</taxon>
        <taxon>Ascomycota</taxon>
        <taxon>Pezizomycotina</taxon>
        <taxon>Eurotiomycetes</taxon>
        <taxon>Eurotiomycetidae</taxon>
        <taxon>Eurotiales</taxon>
        <taxon>Aspergillaceae</taxon>
        <taxon>Aspergillus</taxon>
        <taxon>Aspergillus subgen. Circumdati</taxon>
    </lineage>
</organism>
<dbReference type="PANTHER" id="PTHR16099">
    <property type="entry name" value="8-OXO-DGTP DIPHOSPHATES NUDT15"/>
    <property type="match status" value="1"/>
</dbReference>
<dbReference type="GO" id="GO:0005829">
    <property type="term" value="C:cytosol"/>
    <property type="evidence" value="ECO:0007669"/>
    <property type="project" value="TreeGrafter"/>
</dbReference>
<dbReference type="GO" id="GO:0035539">
    <property type="term" value="F:8-oxo-7,8-dihydrodeoxyguanosine triphosphate pyrophosphatase activity"/>
    <property type="evidence" value="ECO:0007669"/>
    <property type="project" value="TreeGrafter"/>
</dbReference>
<dbReference type="InterPro" id="IPR000086">
    <property type="entry name" value="NUDIX_hydrolase_dom"/>
</dbReference>
<dbReference type="InterPro" id="IPR015797">
    <property type="entry name" value="NUDIX_hydrolase-like_dom_sf"/>
</dbReference>
<name>A0A5N7B2H2_9EURO</name>
<dbReference type="AlphaFoldDB" id="A0A5N7B2H2"/>
<keyword evidence="3" id="KW-1185">Reference proteome</keyword>
<dbReference type="SUPFAM" id="SSF55811">
    <property type="entry name" value="Nudix"/>
    <property type="match status" value="1"/>
</dbReference>
<dbReference type="PANTHER" id="PTHR16099:SF5">
    <property type="entry name" value="NUCLEOTIDE TRIPHOSPHATE DIPHOSPHATASE NUDT15"/>
    <property type="match status" value="1"/>
</dbReference>
<dbReference type="PROSITE" id="PS51462">
    <property type="entry name" value="NUDIX"/>
    <property type="match status" value="1"/>
</dbReference>
<dbReference type="CDD" id="cd04678">
    <property type="entry name" value="NUDIX_MTH2_Nudt15"/>
    <property type="match status" value="1"/>
</dbReference>
<proteinExistence type="predicted"/>
<dbReference type="Gene3D" id="3.90.79.10">
    <property type="entry name" value="Nucleoside Triphosphate Pyrophosphohydrolase"/>
    <property type="match status" value="1"/>
</dbReference>
<gene>
    <name evidence="2" type="ORF">BDV26DRAFT_294221</name>
</gene>
<dbReference type="OrthoDB" id="447842at2759"/>
<evidence type="ECO:0000313" key="2">
    <source>
        <dbReference type="EMBL" id="KAE8376292.1"/>
    </source>
</evidence>
<protein>
    <submittedName>
        <fullName evidence="2">NUDIX hydrolase domain-like protein</fullName>
    </submittedName>
</protein>
<feature type="domain" description="Nudix hydrolase" evidence="1">
    <location>
        <begin position="8"/>
        <end position="141"/>
    </location>
</feature>
<dbReference type="EMBL" id="ML736243">
    <property type="protein sequence ID" value="KAE8376292.1"/>
    <property type="molecule type" value="Genomic_DNA"/>
</dbReference>
<dbReference type="GO" id="GO:0006203">
    <property type="term" value="P:dGTP catabolic process"/>
    <property type="evidence" value="ECO:0007669"/>
    <property type="project" value="TreeGrafter"/>
</dbReference>
<dbReference type="Pfam" id="PF00293">
    <property type="entry name" value="NUDIX"/>
    <property type="match status" value="1"/>
</dbReference>
<keyword evidence="2" id="KW-0378">Hydrolase</keyword>
<reference evidence="2 3" key="1">
    <citation type="submission" date="2019-04" db="EMBL/GenBank/DDBJ databases">
        <title>Friends and foes A comparative genomics studyof 23 Aspergillus species from section Flavi.</title>
        <authorList>
            <consortium name="DOE Joint Genome Institute"/>
            <person name="Kjaerbolling I."/>
            <person name="Vesth T."/>
            <person name="Frisvad J.C."/>
            <person name="Nybo J.L."/>
            <person name="Theobald S."/>
            <person name="Kildgaard S."/>
            <person name="Isbrandt T."/>
            <person name="Kuo A."/>
            <person name="Sato A."/>
            <person name="Lyhne E.K."/>
            <person name="Kogle M.E."/>
            <person name="Wiebenga A."/>
            <person name="Kun R.S."/>
            <person name="Lubbers R.J."/>
            <person name="Makela M.R."/>
            <person name="Barry K."/>
            <person name="Chovatia M."/>
            <person name="Clum A."/>
            <person name="Daum C."/>
            <person name="Haridas S."/>
            <person name="He G."/>
            <person name="LaButti K."/>
            <person name="Lipzen A."/>
            <person name="Mondo S."/>
            <person name="Riley R."/>
            <person name="Salamov A."/>
            <person name="Simmons B.A."/>
            <person name="Magnuson J.K."/>
            <person name="Henrissat B."/>
            <person name="Mortensen U.H."/>
            <person name="Larsen T.O."/>
            <person name="Devries R.P."/>
            <person name="Grigoriev I.V."/>
            <person name="Machida M."/>
            <person name="Baker S.E."/>
            <person name="Andersen M.R."/>
        </authorList>
    </citation>
    <scope>NUCLEOTIDE SEQUENCE [LARGE SCALE GENOMIC DNA]</scope>
    <source>
        <strain evidence="2 3">IBT 29228</strain>
    </source>
</reference>